<comment type="caution">
    <text evidence="3">The sequence shown here is derived from an EMBL/GenBank/DDBJ whole genome shotgun (WGS) entry which is preliminary data.</text>
</comment>
<dbReference type="PANTHER" id="PTHR48085">
    <property type="entry name" value="CADMIUM/ZINC-TRANSPORTING ATPASE HMA2-RELATED"/>
    <property type="match status" value="1"/>
</dbReference>
<dbReference type="AlphaFoldDB" id="A0A645IT39"/>
<dbReference type="EMBL" id="VSSQ01122410">
    <property type="protein sequence ID" value="MPN54306.1"/>
    <property type="molecule type" value="Genomic_DNA"/>
</dbReference>
<dbReference type="GO" id="GO:0016887">
    <property type="term" value="F:ATP hydrolysis activity"/>
    <property type="evidence" value="ECO:0007669"/>
    <property type="project" value="InterPro"/>
</dbReference>
<evidence type="ECO:0000256" key="2">
    <source>
        <dbReference type="SAM" id="Phobius"/>
    </source>
</evidence>
<keyword evidence="2" id="KW-0472">Membrane</keyword>
<organism evidence="3">
    <name type="scientific">bioreactor metagenome</name>
    <dbReference type="NCBI Taxonomy" id="1076179"/>
    <lineage>
        <taxon>unclassified sequences</taxon>
        <taxon>metagenomes</taxon>
        <taxon>ecological metagenomes</taxon>
    </lineage>
</organism>
<dbReference type="InterPro" id="IPR023214">
    <property type="entry name" value="HAD_sf"/>
</dbReference>
<name>A0A645IT39_9ZZZZ</name>
<dbReference type="InterPro" id="IPR051014">
    <property type="entry name" value="Cation_Transport_ATPase_IB"/>
</dbReference>
<dbReference type="PRINTS" id="PR00119">
    <property type="entry name" value="CATATPASE"/>
</dbReference>
<keyword evidence="2" id="KW-0812">Transmembrane</keyword>
<dbReference type="SUPFAM" id="SSF56784">
    <property type="entry name" value="HAD-like"/>
    <property type="match status" value="1"/>
</dbReference>
<dbReference type="GO" id="GO:0016020">
    <property type="term" value="C:membrane"/>
    <property type="evidence" value="ECO:0007669"/>
    <property type="project" value="InterPro"/>
</dbReference>
<feature type="transmembrane region" description="Helical" evidence="2">
    <location>
        <begin position="98"/>
        <end position="117"/>
    </location>
</feature>
<dbReference type="Gene3D" id="3.40.50.1000">
    <property type="entry name" value="HAD superfamily/HAD-like"/>
    <property type="match status" value="1"/>
</dbReference>
<comment type="similarity">
    <text evidence="1">Belongs to the cation transport ATPase (P-type) (TC 3.A.3) family. Type IB subfamily.</text>
</comment>
<dbReference type="GO" id="GO:0005524">
    <property type="term" value="F:ATP binding"/>
    <property type="evidence" value="ECO:0007669"/>
    <property type="project" value="InterPro"/>
</dbReference>
<evidence type="ECO:0000313" key="3">
    <source>
        <dbReference type="EMBL" id="MPN54306.1"/>
    </source>
</evidence>
<sequence length="121" mass="12461">MLNARRGSILFVGDGVNDSPVLARADVGVAMGALGQDAAIEAADVVLMTDEVSKLPLSIRIARKTLVIARENIAFALTVKIAVLILSAAGLAKLGWAVFADVGTLVIAVANALRALAVKKL</sequence>
<dbReference type="InterPro" id="IPR036412">
    <property type="entry name" value="HAD-like_sf"/>
</dbReference>
<dbReference type="EC" id="3.6.3.3" evidence="3"/>
<feature type="transmembrane region" description="Helical" evidence="2">
    <location>
        <begin position="73"/>
        <end position="92"/>
    </location>
</feature>
<reference evidence="3" key="1">
    <citation type="submission" date="2019-08" db="EMBL/GenBank/DDBJ databases">
        <authorList>
            <person name="Kucharzyk K."/>
            <person name="Murdoch R.W."/>
            <person name="Higgins S."/>
            <person name="Loffler F."/>
        </authorList>
    </citation>
    <scope>NUCLEOTIDE SEQUENCE</scope>
</reference>
<proteinExistence type="inferred from homology"/>
<keyword evidence="3" id="KW-0378">Hydrolase</keyword>
<dbReference type="GO" id="GO:0015086">
    <property type="term" value="F:cadmium ion transmembrane transporter activity"/>
    <property type="evidence" value="ECO:0007669"/>
    <property type="project" value="TreeGrafter"/>
</dbReference>
<dbReference type="Pfam" id="PF08282">
    <property type="entry name" value="Hydrolase_3"/>
    <property type="match status" value="1"/>
</dbReference>
<accession>A0A645IT39</accession>
<dbReference type="PANTHER" id="PTHR48085:SF5">
    <property type="entry name" value="CADMIUM_ZINC-TRANSPORTING ATPASE HMA4-RELATED"/>
    <property type="match status" value="1"/>
</dbReference>
<gene>
    <name evidence="3" type="primary">cadA_66</name>
    <name evidence="3" type="ORF">SDC9_201976</name>
</gene>
<evidence type="ECO:0000256" key="1">
    <source>
        <dbReference type="ARBA" id="ARBA00006024"/>
    </source>
</evidence>
<dbReference type="InterPro" id="IPR001757">
    <property type="entry name" value="P_typ_ATPase"/>
</dbReference>
<keyword evidence="2" id="KW-1133">Transmembrane helix</keyword>
<protein>
    <submittedName>
        <fullName evidence="3">Cadmium, zinc and cobalt-transporting ATPase</fullName>
        <ecNumber evidence="3">3.6.3.3</ecNumber>
    </submittedName>
</protein>
<dbReference type="PRINTS" id="PR00120">
    <property type="entry name" value="HATPASE"/>
</dbReference>